<evidence type="ECO:0000256" key="8">
    <source>
        <dbReference type="SAM" id="Phobius"/>
    </source>
</evidence>
<evidence type="ECO:0000256" key="2">
    <source>
        <dbReference type="ARBA" id="ARBA00022614"/>
    </source>
</evidence>
<keyword evidence="3 8" id="KW-0812">Transmembrane</keyword>
<evidence type="ECO:0000256" key="7">
    <source>
        <dbReference type="ARBA" id="ARBA00023136"/>
    </source>
</evidence>
<dbReference type="InterPro" id="IPR001611">
    <property type="entry name" value="Leu-rich_rpt"/>
</dbReference>
<accession>A0A7J8M9S0</accession>
<dbReference type="Pfam" id="PF13855">
    <property type="entry name" value="LRR_8"/>
    <property type="match status" value="2"/>
</dbReference>
<sequence length="686" mass="76030">MATLSLLSKSYYIVFVLSLSFIGSFPCLDDQREALLEFRDLLFGELMTDNSTDMFLGGLETWNSSSECCQWALVECNSQQVTGLNLYSVFPTLGKTSTVLAPIFRIKTLMSLDISYNSIQVPGNQISGRIPLSILQLRKLEVLNLQNNSFSLEIPADIGSLVNLTTLDLSKNRLSGEIPSSIRKMRKLETLQLENNMLSGEFPTWLFDLKEMKKLHLGGNKLAWNNNLAIEPKCKLSSLSLRSCSVKGQIPSWISNQTDLIYLDLSENDLEGDFPQWLAERNLGTIILSDNKLTGSLPSQLFQSRNLSVLALSRNKFSGELPEINTASIMVLLLSENNFSGPLPKSISNIHRLLLLDLSKNSFSGNEFPAFGPDSLIAFVDVSSNNFSGKVPSDFGLFTVMLSLSQNGFYGPLPENFSNLIMLEHLDLHDNNISGEFPAFFSQMSSLQVLNLRNNSIKGSISNDLSSLSSLRILDLSNNYLKGEIPQSLGNLTGMIETPDAPLTLSEIFKFPVEIHDLIVNWKKAKQGLSIRNRISIHFWTCQRTGKIPISFGDLESVETLDLSRNSLDGEIPGTFSKLLELNYLDLSNKKLGGKIPGGPQMDTLVDPKMYANNSGLCGVQIEVPCEEDLVRPGPPLRKKQEPMYSWIATGVGYPVGFLSSTAVMYVLGYFKLHRRITVGGTFVVP</sequence>
<dbReference type="PRINTS" id="PR00019">
    <property type="entry name" value="LEURICHRPT"/>
</dbReference>
<feature type="chain" id="PRO_5029654739" description="Leucine-rich repeat-containing N-terminal plant-type domain-containing protein" evidence="9">
    <location>
        <begin position="19"/>
        <end position="686"/>
    </location>
</feature>
<dbReference type="Gene3D" id="3.80.10.10">
    <property type="entry name" value="Ribonuclease Inhibitor"/>
    <property type="match status" value="4"/>
</dbReference>
<keyword evidence="12" id="KW-1185">Reference proteome</keyword>
<feature type="domain" description="Leucine-rich repeat-containing N-terminal plant-type" evidence="10">
    <location>
        <begin position="29"/>
        <end position="77"/>
    </location>
</feature>
<feature type="signal peptide" evidence="9">
    <location>
        <begin position="1"/>
        <end position="18"/>
    </location>
</feature>
<dbReference type="Proteomes" id="UP000593572">
    <property type="component" value="Unassembled WGS sequence"/>
</dbReference>
<evidence type="ECO:0000256" key="6">
    <source>
        <dbReference type="ARBA" id="ARBA00022989"/>
    </source>
</evidence>
<keyword evidence="7 8" id="KW-0472">Membrane</keyword>
<proteinExistence type="predicted"/>
<dbReference type="EMBL" id="JABEZX010000007">
    <property type="protein sequence ID" value="MBA0561445.1"/>
    <property type="molecule type" value="Genomic_DNA"/>
</dbReference>
<gene>
    <name evidence="11" type="ORF">Golob_018271</name>
</gene>
<keyword evidence="4 9" id="KW-0732">Signal</keyword>
<dbReference type="PANTHER" id="PTHR48060">
    <property type="entry name" value="DNA DAMAGE-REPAIR/TOLERATION PROTEIN DRT100"/>
    <property type="match status" value="1"/>
</dbReference>
<dbReference type="SUPFAM" id="SSF52058">
    <property type="entry name" value="L domain-like"/>
    <property type="match status" value="1"/>
</dbReference>
<reference evidence="11 12" key="1">
    <citation type="journal article" date="2019" name="Genome Biol. Evol.">
        <title>Insights into the evolution of the New World diploid cottons (Gossypium, subgenus Houzingenia) based on genome sequencing.</title>
        <authorList>
            <person name="Grover C.E."/>
            <person name="Arick M.A. 2nd"/>
            <person name="Thrash A."/>
            <person name="Conover J.L."/>
            <person name="Sanders W.S."/>
            <person name="Peterson D.G."/>
            <person name="Frelichowski J.E."/>
            <person name="Scheffler J.A."/>
            <person name="Scheffler B.E."/>
            <person name="Wendel J.F."/>
        </authorList>
    </citation>
    <scope>NUCLEOTIDE SEQUENCE [LARGE SCALE GENOMIC DNA]</scope>
    <source>
        <strain evidence="11">157</strain>
        <tissue evidence="11">Leaf</tissue>
    </source>
</reference>
<dbReference type="Pfam" id="PF00560">
    <property type="entry name" value="LRR_1"/>
    <property type="match status" value="2"/>
</dbReference>
<dbReference type="Pfam" id="PF08263">
    <property type="entry name" value="LRRNT_2"/>
    <property type="match status" value="1"/>
</dbReference>
<evidence type="ECO:0000259" key="10">
    <source>
        <dbReference type="Pfam" id="PF08263"/>
    </source>
</evidence>
<dbReference type="InterPro" id="IPR013210">
    <property type="entry name" value="LRR_N_plant-typ"/>
</dbReference>
<evidence type="ECO:0000256" key="5">
    <source>
        <dbReference type="ARBA" id="ARBA00022737"/>
    </source>
</evidence>
<name>A0A7J8M9S0_9ROSI</name>
<evidence type="ECO:0000256" key="4">
    <source>
        <dbReference type="ARBA" id="ARBA00022729"/>
    </source>
</evidence>
<evidence type="ECO:0000313" key="12">
    <source>
        <dbReference type="Proteomes" id="UP000593572"/>
    </source>
</evidence>
<organism evidence="11 12">
    <name type="scientific">Gossypium lobatum</name>
    <dbReference type="NCBI Taxonomy" id="34289"/>
    <lineage>
        <taxon>Eukaryota</taxon>
        <taxon>Viridiplantae</taxon>
        <taxon>Streptophyta</taxon>
        <taxon>Embryophyta</taxon>
        <taxon>Tracheophyta</taxon>
        <taxon>Spermatophyta</taxon>
        <taxon>Magnoliopsida</taxon>
        <taxon>eudicotyledons</taxon>
        <taxon>Gunneridae</taxon>
        <taxon>Pentapetalae</taxon>
        <taxon>rosids</taxon>
        <taxon>malvids</taxon>
        <taxon>Malvales</taxon>
        <taxon>Malvaceae</taxon>
        <taxon>Malvoideae</taxon>
        <taxon>Gossypium</taxon>
    </lineage>
</organism>
<comment type="caution">
    <text evidence="11">The sequence shown here is derived from an EMBL/GenBank/DDBJ whole genome shotgun (WGS) entry which is preliminary data.</text>
</comment>
<feature type="transmembrane region" description="Helical" evidence="8">
    <location>
        <begin position="644"/>
        <end position="668"/>
    </location>
</feature>
<dbReference type="InterPro" id="IPR053211">
    <property type="entry name" value="DNA_repair-toleration"/>
</dbReference>
<dbReference type="SMART" id="SM00369">
    <property type="entry name" value="LRR_TYP"/>
    <property type="match status" value="8"/>
</dbReference>
<dbReference type="PROSITE" id="PS51450">
    <property type="entry name" value="LRR"/>
    <property type="match status" value="3"/>
</dbReference>
<keyword evidence="2" id="KW-0433">Leucine-rich repeat</keyword>
<dbReference type="AlphaFoldDB" id="A0A7J8M9S0"/>
<dbReference type="PANTHER" id="PTHR48060:SF21">
    <property type="entry name" value="L DOMAIN-LIKE PROTEIN"/>
    <property type="match status" value="1"/>
</dbReference>
<dbReference type="FunFam" id="3.80.10.10:FF:000095">
    <property type="entry name" value="LRR receptor-like serine/threonine-protein kinase GSO1"/>
    <property type="match status" value="2"/>
</dbReference>
<keyword evidence="6 8" id="KW-1133">Transmembrane helix</keyword>
<keyword evidence="5" id="KW-0677">Repeat</keyword>
<dbReference type="InterPro" id="IPR032675">
    <property type="entry name" value="LRR_dom_sf"/>
</dbReference>
<dbReference type="InterPro" id="IPR003591">
    <property type="entry name" value="Leu-rich_rpt_typical-subtyp"/>
</dbReference>
<evidence type="ECO:0000313" key="11">
    <source>
        <dbReference type="EMBL" id="MBA0561445.1"/>
    </source>
</evidence>
<comment type="subcellular location">
    <subcellularLocation>
        <location evidence="1">Membrane</location>
        <topology evidence="1">Single-pass membrane protein</topology>
    </subcellularLocation>
</comment>
<dbReference type="GO" id="GO:0016020">
    <property type="term" value="C:membrane"/>
    <property type="evidence" value="ECO:0007669"/>
    <property type="project" value="UniProtKB-SubCell"/>
</dbReference>
<evidence type="ECO:0000256" key="3">
    <source>
        <dbReference type="ARBA" id="ARBA00022692"/>
    </source>
</evidence>
<evidence type="ECO:0000256" key="1">
    <source>
        <dbReference type="ARBA" id="ARBA00004167"/>
    </source>
</evidence>
<evidence type="ECO:0000256" key="9">
    <source>
        <dbReference type="SAM" id="SignalP"/>
    </source>
</evidence>
<protein>
    <recommendedName>
        <fullName evidence="10">Leucine-rich repeat-containing N-terminal plant-type domain-containing protein</fullName>
    </recommendedName>
</protein>
<dbReference type="SUPFAM" id="SSF52047">
    <property type="entry name" value="RNI-like"/>
    <property type="match status" value="1"/>
</dbReference>